<protein>
    <submittedName>
        <fullName evidence="1">DUF3108 domain-containing protein</fullName>
    </submittedName>
</protein>
<comment type="caution">
    <text evidence="1">The sequence shown here is derived from an EMBL/GenBank/DDBJ whole genome shotgun (WGS) entry which is preliminary data.</text>
</comment>
<reference evidence="1 2" key="1">
    <citation type="submission" date="2023-05" db="EMBL/GenBank/DDBJ databases">
        <title>Novel species of genus Flectobacillus isolated from stream in China.</title>
        <authorList>
            <person name="Lu H."/>
        </authorList>
    </citation>
    <scope>NUCLEOTIDE SEQUENCE [LARGE SCALE GENOMIC DNA]</scope>
    <source>
        <strain evidence="1 2">KCTC 42575</strain>
    </source>
</reference>
<dbReference type="EMBL" id="JASHIF010000004">
    <property type="protein sequence ID" value="MDI9858882.1"/>
    <property type="molecule type" value="Genomic_DNA"/>
</dbReference>
<evidence type="ECO:0000313" key="1">
    <source>
        <dbReference type="EMBL" id="MDI9858882.1"/>
    </source>
</evidence>
<keyword evidence="2" id="KW-1185">Reference proteome</keyword>
<dbReference type="InterPro" id="IPR021457">
    <property type="entry name" value="DUF3108"/>
</dbReference>
<dbReference type="Proteomes" id="UP001236507">
    <property type="component" value="Unassembled WGS sequence"/>
</dbReference>
<name>A0ABT6Y5S0_9BACT</name>
<organism evidence="1 2">
    <name type="scientific">Flectobacillus roseus</name>
    <dbReference type="NCBI Taxonomy" id="502259"/>
    <lineage>
        <taxon>Bacteria</taxon>
        <taxon>Pseudomonadati</taxon>
        <taxon>Bacteroidota</taxon>
        <taxon>Cytophagia</taxon>
        <taxon>Cytophagales</taxon>
        <taxon>Flectobacillaceae</taxon>
        <taxon>Flectobacillus</taxon>
    </lineage>
</organism>
<accession>A0ABT6Y5S0</accession>
<gene>
    <name evidence="1" type="ORF">QM524_06665</name>
</gene>
<dbReference type="Pfam" id="PF11306">
    <property type="entry name" value="DUF3108"/>
    <property type="match status" value="1"/>
</dbReference>
<evidence type="ECO:0000313" key="2">
    <source>
        <dbReference type="Proteomes" id="UP001236507"/>
    </source>
</evidence>
<dbReference type="RefSeq" id="WP_095166588.1">
    <property type="nucleotide sequence ID" value="NZ_JASHIF010000004.1"/>
</dbReference>
<proteinExistence type="predicted"/>
<sequence>MKNILIGGTILLSLTAFSFFQENNKIVDSTSLVKGEHIEYRVHYGFVNAAEAVVDVDDKFQMANGRPCYKVVVNGRTTGVTDWVTRVRDTWASHIDSEKIMPHQFYMKKQEGNYKAEEKVIFDHQQNVAKTFELIDDKEKKTLSIPDGIQDVVSSYYYVRAMDFNKTKPGESYPLSFFFDNKIYNMRLKFKGKETIKTKFGKIETYKIIPMLPKNNFFVDEESVIIWVSNDANKIPIRVEIGLKIGALALDLRSYSGLKQDLKFDNN</sequence>